<evidence type="ECO:0000256" key="2">
    <source>
        <dbReference type="SAM" id="SignalP"/>
    </source>
</evidence>
<dbReference type="RefSeq" id="WP_229696394.1">
    <property type="nucleotide sequence ID" value="NZ_BMKR01000036.1"/>
</dbReference>
<dbReference type="NCBIfam" id="NF041742">
    <property type="entry name" value="WGxxGxxG_fam"/>
    <property type="match status" value="1"/>
</dbReference>
<dbReference type="AlphaFoldDB" id="A0A917FV15"/>
<feature type="compositionally biased region" description="Low complexity" evidence="1">
    <location>
        <begin position="62"/>
        <end position="80"/>
    </location>
</feature>
<protein>
    <recommendedName>
        <fullName evidence="5">WGxxGxxG-CTERM domain-containing protein</fullName>
    </recommendedName>
</protein>
<feature type="chain" id="PRO_5037618988" description="WGxxGxxG-CTERM domain-containing protein" evidence="2">
    <location>
        <begin position="25"/>
        <end position="142"/>
    </location>
</feature>
<accession>A0A917FV15</accession>
<reference evidence="3" key="1">
    <citation type="journal article" date="2014" name="Int. J. Syst. Evol. Microbiol.">
        <title>Complete genome sequence of Corynebacterium casei LMG S-19264T (=DSM 44701T), isolated from a smear-ripened cheese.</title>
        <authorList>
            <consortium name="US DOE Joint Genome Institute (JGI-PGF)"/>
            <person name="Walter F."/>
            <person name="Albersmeier A."/>
            <person name="Kalinowski J."/>
            <person name="Ruckert C."/>
        </authorList>
    </citation>
    <scope>NUCLEOTIDE SEQUENCE</scope>
    <source>
        <strain evidence="3">CGMCC 1.16134</strain>
    </source>
</reference>
<gene>
    <name evidence="3" type="ORF">GCM10010912_55710</name>
</gene>
<evidence type="ECO:0000313" key="3">
    <source>
        <dbReference type="EMBL" id="GGG03804.1"/>
    </source>
</evidence>
<keyword evidence="2" id="KW-0732">Signal</keyword>
<name>A0A917FV15_9BACL</name>
<evidence type="ECO:0000313" key="4">
    <source>
        <dbReference type="Proteomes" id="UP000637643"/>
    </source>
</evidence>
<reference evidence="3" key="2">
    <citation type="submission" date="2020-09" db="EMBL/GenBank/DDBJ databases">
        <authorList>
            <person name="Sun Q."/>
            <person name="Zhou Y."/>
        </authorList>
    </citation>
    <scope>NUCLEOTIDE SEQUENCE</scope>
    <source>
        <strain evidence="3">CGMCC 1.16134</strain>
    </source>
</reference>
<dbReference type="NCBIfam" id="NF038039">
    <property type="entry name" value="WGxxGxxG-CTERM"/>
    <property type="match status" value="1"/>
</dbReference>
<evidence type="ECO:0000256" key="1">
    <source>
        <dbReference type="SAM" id="MobiDB-lite"/>
    </source>
</evidence>
<sequence length="142" mass="14782">MNKLITSLACCTVLSMTLMGASYASPASVTGMGGTTQGKMDTNDGITNNGTVNNPLGNDNRMTTPDGNMMNGTTGTMNRNNRGDDYRISPLTTAGPNGNYRARATTGATNNGNDNGANWGWLGLVGLLGLAGMRNRSTGDRR</sequence>
<dbReference type="Proteomes" id="UP000637643">
    <property type="component" value="Unassembled WGS sequence"/>
</dbReference>
<proteinExistence type="predicted"/>
<feature type="region of interest" description="Disordered" evidence="1">
    <location>
        <begin position="31"/>
        <end position="83"/>
    </location>
</feature>
<feature type="signal peptide" evidence="2">
    <location>
        <begin position="1"/>
        <end position="24"/>
    </location>
</feature>
<feature type="compositionally biased region" description="Polar residues" evidence="1">
    <location>
        <begin position="37"/>
        <end position="61"/>
    </location>
</feature>
<comment type="caution">
    <text evidence="3">The sequence shown here is derived from an EMBL/GenBank/DDBJ whole genome shotgun (WGS) entry which is preliminary data.</text>
</comment>
<dbReference type="EMBL" id="BMKR01000036">
    <property type="protein sequence ID" value="GGG03804.1"/>
    <property type="molecule type" value="Genomic_DNA"/>
</dbReference>
<evidence type="ECO:0008006" key="5">
    <source>
        <dbReference type="Google" id="ProtNLM"/>
    </source>
</evidence>
<organism evidence="3 4">
    <name type="scientific">Paenibacillus albidus</name>
    <dbReference type="NCBI Taxonomy" id="2041023"/>
    <lineage>
        <taxon>Bacteria</taxon>
        <taxon>Bacillati</taxon>
        <taxon>Bacillota</taxon>
        <taxon>Bacilli</taxon>
        <taxon>Bacillales</taxon>
        <taxon>Paenibacillaceae</taxon>
        <taxon>Paenibacillus</taxon>
    </lineage>
</organism>
<keyword evidence="4" id="KW-1185">Reference proteome</keyword>